<dbReference type="Proteomes" id="UP001472677">
    <property type="component" value="Unassembled WGS sequence"/>
</dbReference>
<proteinExistence type="predicted"/>
<accession>A0ABR2BN49</accession>
<organism evidence="2 3">
    <name type="scientific">Hibiscus sabdariffa</name>
    <name type="common">roselle</name>
    <dbReference type="NCBI Taxonomy" id="183260"/>
    <lineage>
        <taxon>Eukaryota</taxon>
        <taxon>Viridiplantae</taxon>
        <taxon>Streptophyta</taxon>
        <taxon>Embryophyta</taxon>
        <taxon>Tracheophyta</taxon>
        <taxon>Spermatophyta</taxon>
        <taxon>Magnoliopsida</taxon>
        <taxon>eudicotyledons</taxon>
        <taxon>Gunneridae</taxon>
        <taxon>Pentapetalae</taxon>
        <taxon>rosids</taxon>
        <taxon>malvids</taxon>
        <taxon>Malvales</taxon>
        <taxon>Malvaceae</taxon>
        <taxon>Malvoideae</taxon>
        <taxon>Hibiscus</taxon>
    </lineage>
</organism>
<evidence type="ECO:0000313" key="3">
    <source>
        <dbReference type="Proteomes" id="UP001472677"/>
    </source>
</evidence>
<keyword evidence="3" id="KW-1185">Reference proteome</keyword>
<comment type="caution">
    <text evidence="2">The sequence shown here is derived from an EMBL/GenBank/DDBJ whole genome shotgun (WGS) entry which is preliminary data.</text>
</comment>
<sequence>MGTKILETQTIAEANKPKLSKKPRPSPPRSHLFESRKWSAWQGQLPVVAVGCSRRTRACCCGSVRARTRGG</sequence>
<gene>
    <name evidence="2" type="ORF">V6N12_044483</name>
</gene>
<protein>
    <submittedName>
        <fullName evidence="2">Uncharacterized protein</fullName>
    </submittedName>
</protein>
<feature type="region of interest" description="Disordered" evidence="1">
    <location>
        <begin position="1"/>
        <end position="32"/>
    </location>
</feature>
<dbReference type="EMBL" id="JBBPBM010000099">
    <property type="protein sequence ID" value="KAK8508566.1"/>
    <property type="molecule type" value="Genomic_DNA"/>
</dbReference>
<feature type="compositionally biased region" description="Polar residues" evidence="1">
    <location>
        <begin position="1"/>
        <end position="12"/>
    </location>
</feature>
<evidence type="ECO:0000256" key="1">
    <source>
        <dbReference type="SAM" id="MobiDB-lite"/>
    </source>
</evidence>
<name>A0ABR2BN49_9ROSI</name>
<evidence type="ECO:0000313" key="2">
    <source>
        <dbReference type="EMBL" id="KAK8508566.1"/>
    </source>
</evidence>
<reference evidence="2 3" key="1">
    <citation type="journal article" date="2024" name="G3 (Bethesda)">
        <title>Genome assembly of Hibiscus sabdariffa L. provides insights into metabolisms of medicinal natural products.</title>
        <authorList>
            <person name="Kim T."/>
        </authorList>
    </citation>
    <scope>NUCLEOTIDE SEQUENCE [LARGE SCALE GENOMIC DNA]</scope>
    <source>
        <strain evidence="2">TK-2024</strain>
        <tissue evidence="2">Old leaves</tissue>
    </source>
</reference>